<dbReference type="RefSeq" id="WP_096330068.1">
    <property type="nucleotide sequence ID" value="NZ_FOMX01000004.1"/>
</dbReference>
<dbReference type="SUPFAM" id="SSF55486">
    <property type="entry name" value="Metalloproteases ('zincins'), catalytic domain"/>
    <property type="match status" value="1"/>
</dbReference>
<evidence type="ECO:0000259" key="3">
    <source>
        <dbReference type="Pfam" id="PF01433"/>
    </source>
</evidence>
<proteinExistence type="predicted"/>
<feature type="domain" description="Peptidase M1 membrane alanine aminopeptidase" evidence="3">
    <location>
        <begin position="866"/>
        <end position="1065"/>
    </location>
</feature>
<reference evidence="5" key="1">
    <citation type="submission" date="2016-10" db="EMBL/GenBank/DDBJ databases">
        <authorList>
            <person name="Varghese N."/>
            <person name="Submissions S."/>
        </authorList>
    </citation>
    <scope>NUCLEOTIDE SEQUENCE [LARGE SCALE GENOMIC DNA]</scope>
    <source>
        <strain evidence="5">ATCC 25963</strain>
    </source>
</reference>
<feature type="transmembrane region" description="Helical" evidence="2">
    <location>
        <begin position="567"/>
        <end position="587"/>
    </location>
</feature>
<dbReference type="OrthoDB" id="100605at2"/>
<dbReference type="GO" id="GO:0008270">
    <property type="term" value="F:zinc ion binding"/>
    <property type="evidence" value="ECO:0007669"/>
    <property type="project" value="InterPro"/>
</dbReference>
<feature type="transmembrane region" description="Helical" evidence="2">
    <location>
        <begin position="21"/>
        <end position="49"/>
    </location>
</feature>
<dbReference type="AlphaFoldDB" id="A0A1I1UZH7"/>
<organism evidence="4 5">
    <name type="scientific">Nannocystis exedens</name>
    <dbReference type="NCBI Taxonomy" id="54"/>
    <lineage>
        <taxon>Bacteria</taxon>
        <taxon>Pseudomonadati</taxon>
        <taxon>Myxococcota</taxon>
        <taxon>Polyangia</taxon>
        <taxon>Nannocystales</taxon>
        <taxon>Nannocystaceae</taxon>
        <taxon>Nannocystis</taxon>
    </lineage>
</organism>
<keyword evidence="2" id="KW-0472">Membrane</keyword>
<dbReference type="InterPro" id="IPR014782">
    <property type="entry name" value="Peptidase_M1_dom"/>
</dbReference>
<accession>A0A1I1UZH7</accession>
<keyword evidence="2" id="KW-0812">Transmembrane</keyword>
<dbReference type="Pfam" id="PF01433">
    <property type="entry name" value="Peptidase_M1"/>
    <property type="match status" value="1"/>
</dbReference>
<evidence type="ECO:0000256" key="1">
    <source>
        <dbReference type="SAM" id="MobiDB-lite"/>
    </source>
</evidence>
<dbReference type="GO" id="GO:0008237">
    <property type="term" value="F:metallopeptidase activity"/>
    <property type="evidence" value="ECO:0007669"/>
    <property type="project" value="InterPro"/>
</dbReference>
<feature type="transmembrane region" description="Helical" evidence="2">
    <location>
        <begin position="102"/>
        <end position="127"/>
    </location>
</feature>
<dbReference type="InterPro" id="IPR027268">
    <property type="entry name" value="Peptidase_M4/M1_CTD_sf"/>
</dbReference>
<sequence>MTQLLSFARHELAYHLQRPVTYFYMLAVLLLAFLFTATGFASMVFGGAVNLDAPWLLNRSVAHVTLIGSVLVSAIAGTAVLRDFEFKTHELLFTTRLRKSSFVFGRFLGAYVVNLLVFSCSVIGLWLGAHMPWLDPDKLGPYVPGAYLVPLVFYVVPNTFLLSALYFAVGVLTRSYMAVYVQGVMFFLGYSIATESLSKLDNELFAGLLDPFGLATTDLAERYWTIVEKNTLVTALEGLLLYNRLLWIGLALLALLAAHAVFRMDAARGIRGRKPRRWLELEGVARRPAPLPVVTPRRGLAVDLTRLLAQVRFYYLGLVRDRTFLAFAAVGVLFTVHGSSYADVLWGTPTWPVTYAMIDVIRNHARLFFIILVPLYAGELMWRERALRSDQLLDVTPTSPTAVLVAKLVCLALVYATLIAVMIAGGVLVQTMKGYHHYEPGVYLGVLYGFYWPELVLLSMLGVFFQVVADHKYLGLLLAFVYWVLVQAFGAWGIDHNLLRFAWSPQVEYSAMNEYGPHVAAAAWFNLYHFASAVLLLVLARPWLVHGTPAGLRDRVRLARARMNRRWAAALALACAAWLGVGGYVYWNTNVRNIYRSSEDEDALRAEYERKYSLYQGSPQPHVEAIDVRVDIFPERGHATAVGRFRLVNRHAAPIETVHVLLPHELEIRALEFDRPATLTEADERIRYRIYRLAEPLAPGAEMSLRFDIADLREGFGNLGRNTALVANGSFFTQFALLPSLGYQRSRELDDDDRRKEQGLPERPRLPSIDDPRARDGFANEPATDWIEYTGTVCTAGDQIAVTAGELQREWTEGDRRCFAYAPDSKIRASLPFLSARYEVLRDAHDGVAIEVYYQKGHEYNLAAMVESVKRSLDYCKQNFGPYPHRHFRILEFPRYEKFALATPGTIPYSESIGFIARVRADDPEDLDYPYFVTAHEVAHQWWAYQVAGGHAQGMSMLTESLAEYTALMVMEKRYGPQAMKRFLAHELRGYLTGRAGESKAEMPLALNEFQMYIHYQKGSLVFYALREYIGEERVNAALAAFRDEFAYKPPPLPTARDLVARLREQTPPEYAYLIEDLFETITLYDNRVLEATSEPLAGGKHRVRFKVAARKLRADGLGVETEVPLADYIDVGVFAAPGPRDYEIGAPLWQERRKFTAGEMELDVVVEGAPHRVGIDGRNLLIDRNPKDNTAAL</sequence>
<feature type="transmembrane region" description="Helical" evidence="2">
    <location>
        <begin position="147"/>
        <end position="169"/>
    </location>
</feature>
<dbReference type="Proteomes" id="UP000199400">
    <property type="component" value="Unassembled WGS sequence"/>
</dbReference>
<dbReference type="Gene3D" id="1.10.390.10">
    <property type="entry name" value="Neutral Protease Domain 2"/>
    <property type="match status" value="1"/>
</dbReference>
<feature type="transmembrane region" description="Helical" evidence="2">
    <location>
        <begin position="527"/>
        <end position="546"/>
    </location>
</feature>
<feature type="transmembrane region" description="Helical" evidence="2">
    <location>
        <begin position="61"/>
        <end position="81"/>
    </location>
</feature>
<gene>
    <name evidence="4" type="ORF">SAMN02745121_01302</name>
</gene>
<feature type="transmembrane region" description="Helical" evidence="2">
    <location>
        <begin position="364"/>
        <end position="382"/>
    </location>
</feature>
<feature type="transmembrane region" description="Helical" evidence="2">
    <location>
        <begin position="324"/>
        <end position="344"/>
    </location>
</feature>
<feature type="transmembrane region" description="Helical" evidence="2">
    <location>
        <begin position="476"/>
        <end position="494"/>
    </location>
</feature>
<evidence type="ECO:0000256" key="2">
    <source>
        <dbReference type="SAM" id="Phobius"/>
    </source>
</evidence>
<feature type="transmembrane region" description="Helical" evidence="2">
    <location>
        <begin position="176"/>
        <end position="193"/>
    </location>
</feature>
<feature type="transmembrane region" description="Helical" evidence="2">
    <location>
        <begin position="449"/>
        <end position="469"/>
    </location>
</feature>
<dbReference type="STRING" id="54.SAMN02745121_01302"/>
<feature type="region of interest" description="Disordered" evidence="1">
    <location>
        <begin position="748"/>
        <end position="777"/>
    </location>
</feature>
<name>A0A1I1UZH7_9BACT</name>
<dbReference type="EMBL" id="FOMX01000004">
    <property type="protein sequence ID" value="SFD74243.1"/>
    <property type="molecule type" value="Genomic_DNA"/>
</dbReference>
<keyword evidence="5" id="KW-1185">Reference proteome</keyword>
<protein>
    <submittedName>
        <fullName evidence="4">ABC-2 family transporter protein</fullName>
    </submittedName>
</protein>
<feature type="transmembrane region" description="Helical" evidence="2">
    <location>
        <begin position="245"/>
        <end position="264"/>
    </location>
</feature>
<keyword evidence="2" id="KW-1133">Transmembrane helix</keyword>
<feature type="transmembrane region" description="Helical" evidence="2">
    <location>
        <begin position="403"/>
        <end position="429"/>
    </location>
</feature>
<evidence type="ECO:0000313" key="5">
    <source>
        <dbReference type="Proteomes" id="UP000199400"/>
    </source>
</evidence>
<evidence type="ECO:0000313" key="4">
    <source>
        <dbReference type="EMBL" id="SFD74243.1"/>
    </source>
</evidence>